<dbReference type="InterPro" id="IPR047718">
    <property type="entry name" value="RsbA-like_anti_sig"/>
</dbReference>
<organism evidence="4 5">
    <name type="scientific">Prauserella endophytica</name>
    <dbReference type="NCBI Taxonomy" id="1592324"/>
    <lineage>
        <taxon>Bacteria</taxon>
        <taxon>Bacillati</taxon>
        <taxon>Actinomycetota</taxon>
        <taxon>Actinomycetes</taxon>
        <taxon>Pseudonocardiales</taxon>
        <taxon>Pseudonocardiaceae</taxon>
        <taxon>Prauserella</taxon>
        <taxon>Prauserella coralliicola group</taxon>
    </lineage>
</organism>
<dbReference type="PANTHER" id="PTHR35526">
    <property type="entry name" value="ANTI-SIGMA-F FACTOR RSBW-RELATED"/>
    <property type="match status" value="1"/>
</dbReference>
<dbReference type="RefSeq" id="WP_113643901.1">
    <property type="nucleotide sequence ID" value="NZ_SWMS01000007.1"/>
</dbReference>
<name>A0ABY2S4P0_9PSEU</name>
<dbReference type="GO" id="GO:0016301">
    <property type="term" value="F:kinase activity"/>
    <property type="evidence" value="ECO:0007669"/>
    <property type="project" value="UniProtKB-KW"/>
</dbReference>
<evidence type="ECO:0000259" key="3">
    <source>
        <dbReference type="Pfam" id="PF14417"/>
    </source>
</evidence>
<reference evidence="4 5" key="1">
    <citation type="journal article" date="2015" name="Antonie Van Leeuwenhoek">
        <title>Prauserella endophytica sp. nov., an endophytic actinobacterium isolated from Tamarix taklamakanensis.</title>
        <authorList>
            <person name="Liu J.M."/>
            <person name="Habden X."/>
            <person name="Guo L."/>
            <person name="Tuo L."/>
            <person name="Jiang Z.K."/>
            <person name="Liu S.W."/>
            <person name="Liu X.F."/>
            <person name="Chen L."/>
            <person name="Li R.F."/>
            <person name="Zhang Y.Q."/>
            <person name="Sun C.H."/>
        </authorList>
    </citation>
    <scope>NUCLEOTIDE SEQUENCE [LARGE SCALE GENOMIC DNA]</scope>
    <source>
        <strain evidence="4 5">CGMCC 4.7182</strain>
    </source>
</reference>
<feature type="domain" description="MEDS" evidence="3">
    <location>
        <begin position="7"/>
        <end position="150"/>
    </location>
</feature>
<evidence type="ECO:0000256" key="1">
    <source>
        <dbReference type="ARBA" id="ARBA00022527"/>
    </source>
</evidence>
<keyword evidence="1" id="KW-0723">Serine/threonine-protein kinase</keyword>
<dbReference type="Pfam" id="PF14417">
    <property type="entry name" value="MEDS"/>
    <property type="match status" value="1"/>
</dbReference>
<gene>
    <name evidence="4" type="ORF">FCN18_14640</name>
</gene>
<evidence type="ECO:0000259" key="2">
    <source>
        <dbReference type="Pfam" id="PF13581"/>
    </source>
</evidence>
<keyword evidence="5" id="KW-1185">Reference proteome</keyword>
<dbReference type="Gene3D" id="3.30.565.10">
    <property type="entry name" value="Histidine kinase-like ATPase, C-terminal domain"/>
    <property type="match status" value="1"/>
</dbReference>
<dbReference type="InterPro" id="IPR025847">
    <property type="entry name" value="MEDS_domain"/>
</dbReference>
<feature type="domain" description="Histidine kinase/HSP90-like ATPase" evidence="2">
    <location>
        <begin position="196"/>
        <end position="304"/>
    </location>
</feature>
<dbReference type="SUPFAM" id="SSF55874">
    <property type="entry name" value="ATPase domain of HSP90 chaperone/DNA topoisomerase II/histidine kinase"/>
    <property type="match status" value="1"/>
</dbReference>
<dbReference type="Proteomes" id="UP000309992">
    <property type="component" value="Unassembled WGS sequence"/>
</dbReference>
<accession>A0ABY2S4P0</accession>
<dbReference type="CDD" id="cd16936">
    <property type="entry name" value="HATPase_RsbW-like"/>
    <property type="match status" value="1"/>
</dbReference>
<dbReference type="InterPro" id="IPR036890">
    <property type="entry name" value="HATPase_C_sf"/>
</dbReference>
<protein>
    <submittedName>
        <fullName evidence="4">Sensor histidine kinase</fullName>
    </submittedName>
</protein>
<comment type="caution">
    <text evidence="4">The sequence shown here is derived from an EMBL/GenBank/DDBJ whole genome shotgun (WGS) entry which is preliminary data.</text>
</comment>
<dbReference type="PANTHER" id="PTHR35526:SF3">
    <property type="entry name" value="ANTI-SIGMA-F FACTOR RSBW"/>
    <property type="match status" value="1"/>
</dbReference>
<dbReference type="NCBIfam" id="NF041045">
    <property type="entry name" value="RsbA_anti_sig"/>
    <property type="match status" value="1"/>
</dbReference>
<dbReference type="InterPro" id="IPR003594">
    <property type="entry name" value="HATPase_dom"/>
</dbReference>
<dbReference type="InterPro" id="IPR050267">
    <property type="entry name" value="Anti-sigma-factor_SerPK"/>
</dbReference>
<dbReference type="Pfam" id="PF13581">
    <property type="entry name" value="HATPase_c_2"/>
    <property type="match status" value="1"/>
</dbReference>
<dbReference type="EMBL" id="SWMS01000007">
    <property type="protein sequence ID" value="TKG70760.1"/>
    <property type="molecule type" value="Genomic_DNA"/>
</dbReference>
<proteinExistence type="predicted"/>
<evidence type="ECO:0000313" key="5">
    <source>
        <dbReference type="Proteomes" id="UP000309992"/>
    </source>
</evidence>
<sequence length="313" mass="33840">MRVGHVHQAGFYSSEDEFRALIVPFVEEGLAQGAPVVIGYDEHKSELLRSWLADPSGVTFVADRSVYASPAKAIAEYRRLFERHVAEGARQIRVAGDVPHAGNGGRFDGWDRYEAAVNVVWDDLPVRSVCLYDATTVAPEVRDVVERTHRHLVTPLGGRVPSGRYEDPASFVGLPAEPDPLEETQPLVELADPAPAQARHALERVARSQVADAVVDDLVLGISEATSNAQIHGVAPTTVRIWAADGRVVVHVHDSGPGPRDRLAGLMPVADSVTRSGLGLWLTHQLDIDVALIAAPDGFTVRLRGGRALPPLR</sequence>
<keyword evidence="4" id="KW-0418">Kinase</keyword>
<keyword evidence="4" id="KW-0808">Transferase</keyword>
<evidence type="ECO:0000313" key="4">
    <source>
        <dbReference type="EMBL" id="TKG70760.1"/>
    </source>
</evidence>